<keyword evidence="1" id="KW-0472">Membrane</keyword>
<dbReference type="RefSeq" id="YP_010796607.1">
    <property type="nucleotide sequence ID" value="NC_076031.1"/>
</dbReference>
<feature type="transmembrane region" description="Helical" evidence="1">
    <location>
        <begin position="592"/>
        <end position="610"/>
    </location>
</feature>
<evidence type="ECO:0000256" key="1">
    <source>
        <dbReference type="SAM" id="Phobius"/>
    </source>
</evidence>
<dbReference type="Proteomes" id="UP000501969">
    <property type="component" value="Segment"/>
</dbReference>
<evidence type="ECO:0000313" key="3">
    <source>
        <dbReference type="Proteomes" id="UP000501969"/>
    </source>
</evidence>
<evidence type="ECO:0000313" key="2">
    <source>
        <dbReference type="EMBL" id="AXU41595.1"/>
    </source>
</evidence>
<dbReference type="Pfam" id="PF12259">
    <property type="entry name" value="Baculo_F"/>
    <property type="match status" value="1"/>
</dbReference>
<reference evidence="2 3" key="1">
    <citation type="submission" date="2018-03" db="EMBL/GenBank/DDBJ databases">
        <title>Complete genome sequence of a second alphabaculovirus from the true armyworm, Mythimna unipuncta.</title>
        <authorList>
            <person name="Harrison R.L."/>
            <person name="Mowery J.D."/>
            <person name="Bauchan G.R."/>
            <person name="Theilmann D.A."/>
            <person name="Erlandson M.A."/>
        </authorList>
    </citation>
    <scope>NUCLEOTIDE SEQUENCE [LARGE SCALE GENOMIC DNA]</scope>
    <source>
        <strain evidence="2 3">KY310</strain>
    </source>
</reference>
<organism evidence="2 3">
    <name type="scientific">Mythimna unipuncta nucleopolyhedrovirus</name>
    <dbReference type="NCBI Taxonomy" id="447897"/>
    <lineage>
        <taxon>Viruses</taxon>
        <taxon>Viruses incertae sedis</taxon>
        <taxon>Naldaviricetes</taxon>
        <taxon>Lefavirales</taxon>
        <taxon>Baculoviridae</taxon>
        <taxon>Alphabaculovirus</taxon>
    </lineage>
</organism>
<keyword evidence="3" id="KW-1185">Reference proteome</keyword>
<protein>
    <submittedName>
        <fullName evidence="2">F protein</fullName>
    </submittedName>
</protein>
<name>A0A346TPT5_9ABAC</name>
<dbReference type="EMBL" id="MH124167">
    <property type="protein sequence ID" value="AXU41595.1"/>
    <property type="molecule type" value="Genomic_DNA"/>
</dbReference>
<dbReference type="KEGG" id="vg:80534102"/>
<dbReference type="GeneID" id="80534102"/>
<sequence>MGFFKVYSLVFVVTCAFGAENVNVSDYIIVKQLRQNMGLYFDYVNEVKFVADSWNFVIEIEHKTLFDKIQFVYTEGSKLISKCQNFTDCDERNTIIHDTTNHILHKCTELLEYHKDIENKIKLVSNKITGESDLTISTIAPDFTHRSKRKRSILKRHKRGLIDIVGKVDKYLFGVMDSEDAEELHKLAQTSNSLNEQVKSLTSDLIDMSETVSERLTCIEQELHLTSKCAYLSKMYQALRDELGEIEKVYNRLSMAVDFAEENQLNSYVISPQYLLEAMSEVNKNLPNNLNWPIPLKIEHMYNLIGKLIVTHAFVTDTRSIVFIVEVPLVKTTEFNLFRTIAVPMCNQFDSCVLIMPSSKYIGLTSNKHQYVRMNDIDSCKPIEKVLICLKSHIVYQTANSDMCDIQIFNNQNMTENFDKICDVRVGKFNRETIERISDHNRYMYIMKENKTVNVECHTKTDSILMEFKLMAGVGIIEGTGKYRCEMSTDESTLPFQELKSTLLSVLRHNPKTEFQLNTFIADAARIHLNDTINRFNVDHKSLQQITMRLRDLRASMDNNTIFKGRDLTDDDDVLGSWWSSLDFGLWKDLKIFLYIIIMIALCLAAYKIYSTCFASKTTTKTIIRNNYDREMVYLKPQPVPTSDQRRYSDKYKDTKF</sequence>
<keyword evidence="1" id="KW-0812">Transmembrane</keyword>
<accession>A0A346TPT5</accession>
<proteinExistence type="predicted"/>
<dbReference type="InterPro" id="IPR022048">
    <property type="entry name" value="Envelope_fusion-like"/>
</dbReference>
<keyword evidence="1" id="KW-1133">Transmembrane helix</keyword>